<keyword evidence="8" id="KW-1185">Reference proteome</keyword>
<dbReference type="GO" id="GO:0003073">
    <property type="term" value="P:regulation of systemic arterial blood pressure"/>
    <property type="evidence" value="ECO:0007669"/>
    <property type="project" value="TreeGrafter"/>
</dbReference>
<dbReference type="Pfam" id="PF00214">
    <property type="entry name" value="Calc_CGRP_IAPP"/>
    <property type="match status" value="1"/>
</dbReference>
<dbReference type="AlphaFoldDB" id="A0A3Q4ADI2"/>
<organism evidence="7 8">
    <name type="scientific">Mola mola</name>
    <name type="common">Ocean sunfish</name>
    <name type="synonym">Tetraodon mola</name>
    <dbReference type="NCBI Taxonomy" id="94237"/>
    <lineage>
        <taxon>Eukaryota</taxon>
        <taxon>Metazoa</taxon>
        <taxon>Chordata</taxon>
        <taxon>Craniata</taxon>
        <taxon>Vertebrata</taxon>
        <taxon>Euteleostomi</taxon>
        <taxon>Actinopterygii</taxon>
        <taxon>Neopterygii</taxon>
        <taxon>Teleostei</taxon>
        <taxon>Neoteleostei</taxon>
        <taxon>Acanthomorphata</taxon>
        <taxon>Eupercaria</taxon>
        <taxon>Tetraodontiformes</taxon>
        <taxon>Molidae</taxon>
        <taxon>Mola</taxon>
    </lineage>
</organism>
<dbReference type="OMA" id="IIPFHSE"/>
<proteinExistence type="inferred from homology"/>
<keyword evidence="4 6" id="KW-0732">Signal</keyword>
<feature type="signal peptide" evidence="6">
    <location>
        <begin position="1"/>
        <end position="16"/>
    </location>
</feature>
<evidence type="ECO:0000313" key="8">
    <source>
        <dbReference type="Proteomes" id="UP000261620"/>
    </source>
</evidence>
<comment type="similarity">
    <text evidence="2">Belongs to the adrenomedullin family.</text>
</comment>
<evidence type="ECO:0000256" key="6">
    <source>
        <dbReference type="SAM" id="SignalP"/>
    </source>
</evidence>
<evidence type="ECO:0000256" key="5">
    <source>
        <dbReference type="ARBA" id="ARBA00023157"/>
    </source>
</evidence>
<evidence type="ECO:0000256" key="4">
    <source>
        <dbReference type="ARBA" id="ARBA00022729"/>
    </source>
</evidence>
<dbReference type="STRING" id="94237.ENSMMOP00000002020"/>
<dbReference type="Ensembl" id="ENSMMOT00000002055.1">
    <property type="protein sequence ID" value="ENSMMOP00000002020.1"/>
    <property type="gene ID" value="ENSMMOG00000001679.1"/>
</dbReference>
<dbReference type="GO" id="GO:0010460">
    <property type="term" value="P:positive regulation of heart rate"/>
    <property type="evidence" value="ECO:0007669"/>
    <property type="project" value="TreeGrafter"/>
</dbReference>
<evidence type="ECO:0000313" key="7">
    <source>
        <dbReference type="Ensembl" id="ENSMMOP00000002020.1"/>
    </source>
</evidence>
<reference evidence="7" key="2">
    <citation type="submission" date="2025-09" db="UniProtKB">
        <authorList>
            <consortium name="Ensembl"/>
        </authorList>
    </citation>
    <scope>IDENTIFICATION</scope>
</reference>
<dbReference type="GO" id="GO:0005179">
    <property type="term" value="F:hormone activity"/>
    <property type="evidence" value="ECO:0007669"/>
    <property type="project" value="InterPro"/>
</dbReference>
<feature type="chain" id="PRO_5018629144" evidence="6">
    <location>
        <begin position="17"/>
        <end position="124"/>
    </location>
</feature>
<dbReference type="PANTHER" id="PTHR23414">
    <property type="entry name" value="ADRENOMEDULLIN, ADM"/>
    <property type="match status" value="1"/>
</dbReference>
<dbReference type="GO" id="GO:0005576">
    <property type="term" value="C:extracellular region"/>
    <property type="evidence" value="ECO:0007669"/>
    <property type="project" value="UniProtKB-SubCell"/>
</dbReference>
<evidence type="ECO:0000256" key="2">
    <source>
        <dbReference type="ARBA" id="ARBA00010575"/>
    </source>
</evidence>
<dbReference type="InterPro" id="IPR051665">
    <property type="entry name" value="Adrenomedullin-reg_peptide"/>
</dbReference>
<keyword evidence="3" id="KW-0964">Secreted</keyword>
<sequence length="124" mass="13840">MEIAILLLLSVSLIAATPLRPTHRSDAALPADAIQASERKRDIQEQHAEALKIIPFHSEDNKLDLDALRHRYKGAYLRLRRAAQPGCKLGTCQLNNLANTLYHLGRTHGKDESRGAHDPRGYGR</sequence>
<dbReference type="PANTHER" id="PTHR23414:SF6">
    <property type="entry name" value="ADRENOMEDULLIN-5-LIKE PROTEIN-RELATED"/>
    <property type="match status" value="1"/>
</dbReference>
<dbReference type="Proteomes" id="UP000261620">
    <property type="component" value="Unplaced"/>
</dbReference>
<accession>A0A3Q4ADI2</accession>
<name>A0A3Q4ADI2_MOLML</name>
<reference evidence="7" key="1">
    <citation type="submission" date="2025-08" db="UniProtKB">
        <authorList>
            <consortium name="Ensembl"/>
        </authorList>
    </citation>
    <scope>IDENTIFICATION</scope>
</reference>
<evidence type="ECO:0000256" key="3">
    <source>
        <dbReference type="ARBA" id="ARBA00022525"/>
    </source>
</evidence>
<dbReference type="GO" id="GO:0007189">
    <property type="term" value="P:adenylate cyclase-activating G protein-coupled receptor signaling pathway"/>
    <property type="evidence" value="ECO:0007669"/>
    <property type="project" value="TreeGrafter"/>
</dbReference>
<dbReference type="InterPro" id="IPR021116">
    <property type="entry name" value="Calcitonin/adrenomedullin"/>
</dbReference>
<evidence type="ECO:0000256" key="1">
    <source>
        <dbReference type="ARBA" id="ARBA00004613"/>
    </source>
</evidence>
<comment type="subcellular location">
    <subcellularLocation>
        <location evidence="1">Secreted</location>
    </subcellularLocation>
</comment>
<protein>
    <submittedName>
        <fullName evidence="7">Uncharacterized protein</fullName>
    </submittedName>
</protein>
<keyword evidence="5" id="KW-1015">Disulfide bond</keyword>